<dbReference type="InterPro" id="IPR013783">
    <property type="entry name" value="Ig-like_fold"/>
</dbReference>
<dbReference type="CDD" id="cd02848">
    <property type="entry name" value="E_set_Chitinase_N"/>
    <property type="match status" value="1"/>
</dbReference>
<evidence type="ECO:0000313" key="13">
    <source>
        <dbReference type="Proteomes" id="UP000887104"/>
    </source>
</evidence>
<evidence type="ECO:0000256" key="8">
    <source>
        <dbReference type="ARBA" id="ARBA00023326"/>
    </source>
</evidence>
<keyword evidence="6" id="KW-0119">Carbohydrate metabolism</keyword>
<dbReference type="InterPro" id="IPR014756">
    <property type="entry name" value="Ig_E-set"/>
</dbReference>
<dbReference type="InterPro" id="IPR001579">
    <property type="entry name" value="Glyco_hydro_18_chit_AS"/>
</dbReference>
<dbReference type="Pfam" id="PF00704">
    <property type="entry name" value="Glyco_hydro_18"/>
    <property type="match status" value="1"/>
</dbReference>
<gene>
    <name evidence="12" type="ORF">TUM4438_37130</name>
</gene>
<dbReference type="EC" id="3.2.1.14" evidence="3"/>
<proteinExistence type="inferred from homology"/>
<dbReference type="Gene3D" id="3.20.20.80">
    <property type="entry name" value="Glycosidases"/>
    <property type="match status" value="1"/>
</dbReference>
<dbReference type="SMART" id="SM00495">
    <property type="entry name" value="ChtBD3"/>
    <property type="match status" value="2"/>
</dbReference>
<dbReference type="Gene3D" id="2.10.10.20">
    <property type="entry name" value="Carbohydrate-binding module superfamily 5/12"/>
    <property type="match status" value="2"/>
</dbReference>
<evidence type="ECO:0000256" key="1">
    <source>
        <dbReference type="ARBA" id="ARBA00000822"/>
    </source>
</evidence>
<dbReference type="InterPro" id="IPR022409">
    <property type="entry name" value="PKD/Chitinase_dom"/>
</dbReference>
<keyword evidence="10" id="KW-0732">Signal</keyword>
<keyword evidence="13" id="KW-1185">Reference proteome</keyword>
<dbReference type="PROSITE" id="PS01095">
    <property type="entry name" value="GH18_1"/>
    <property type="match status" value="1"/>
</dbReference>
<feature type="chain" id="PRO_5047050171" description="chitinase" evidence="10">
    <location>
        <begin position="24"/>
        <end position="861"/>
    </location>
</feature>
<dbReference type="InterPro" id="IPR050314">
    <property type="entry name" value="Glycosyl_Hydrlase_18"/>
</dbReference>
<dbReference type="PANTHER" id="PTHR11177:SF317">
    <property type="entry name" value="CHITINASE 12-RELATED"/>
    <property type="match status" value="1"/>
</dbReference>
<dbReference type="PROSITE" id="PS51910">
    <property type="entry name" value="GH18_2"/>
    <property type="match status" value="1"/>
</dbReference>
<feature type="domain" description="GH18" evidence="11">
    <location>
        <begin position="157"/>
        <end position="559"/>
    </location>
</feature>
<keyword evidence="7 9" id="KW-0326">Glycosidase</keyword>
<dbReference type="Gene3D" id="2.60.40.10">
    <property type="entry name" value="Immunoglobulins"/>
    <property type="match status" value="3"/>
</dbReference>
<dbReference type="Proteomes" id="UP000887104">
    <property type="component" value="Unassembled WGS sequence"/>
</dbReference>
<dbReference type="Pfam" id="PF22352">
    <property type="entry name" value="K319L-like_PKD"/>
    <property type="match status" value="1"/>
</dbReference>
<dbReference type="SUPFAM" id="SSF54556">
    <property type="entry name" value="Chitinase insertion domain"/>
    <property type="match status" value="1"/>
</dbReference>
<keyword evidence="4 9" id="KW-0378">Hydrolase</keyword>
<dbReference type="CDD" id="cd06548">
    <property type="entry name" value="GH18_chitinase"/>
    <property type="match status" value="1"/>
</dbReference>
<dbReference type="SMART" id="SM00636">
    <property type="entry name" value="Glyco_18"/>
    <property type="match status" value="1"/>
</dbReference>
<dbReference type="CDD" id="cd12215">
    <property type="entry name" value="ChiC_BD"/>
    <property type="match status" value="2"/>
</dbReference>
<dbReference type="SMART" id="SM00089">
    <property type="entry name" value="PKD"/>
    <property type="match status" value="2"/>
</dbReference>
<comment type="caution">
    <text evidence="12">The sequence shown here is derived from an EMBL/GenBank/DDBJ whole genome shotgun (WGS) entry which is preliminary data.</text>
</comment>
<organism evidence="12 13">
    <name type="scientific">Shewanella sairae</name>
    <dbReference type="NCBI Taxonomy" id="190310"/>
    <lineage>
        <taxon>Bacteria</taxon>
        <taxon>Pseudomonadati</taxon>
        <taxon>Pseudomonadota</taxon>
        <taxon>Gammaproteobacteria</taxon>
        <taxon>Alteromonadales</taxon>
        <taxon>Shewanellaceae</taxon>
        <taxon>Shewanella</taxon>
    </lineage>
</organism>
<protein>
    <recommendedName>
        <fullName evidence="3">chitinase</fullName>
        <ecNumber evidence="3">3.2.1.14</ecNumber>
    </recommendedName>
</protein>
<evidence type="ECO:0000256" key="2">
    <source>
        <dbReference type="ARBA" id="ARBA00009121"/>
    </source>
</evidence>
<dbReference type="InterPro" id="IPR013540">
    <property type="entry name" value="ChitinaseA_N"/>
</dbReference>
<dbReference type="PANTHER" id="PTHR11177">
    <property type="entry name" value="CHITINASE"/>
    <property type="match status" value="1"/>
</dbReference>
<dbReference type="InterPro" id="IPR017853">
    <property type="entry name" value="GH"/>
</dbReference>
<comment type="similarity">
    <text evidence="2">Belongs to the glycosyl hydrolase 18 family. Chitinase class II subfamily.</text>
</comment>
<evidence type="ECO:0000256" key="6">
    <source>
        <dbReference type="ARBA" id="ARBA00023277"/>
    </source>
</evidence>
<dbReference type="SUPFAM" id="SSF51445">
    <property type="entry name" value="(Trans)glycosidases"/>
    <property type="match status" value="1"/>
</dbReference>
<dbReference type="Gene3D" id="3.10.50.10">
    <property type="match status" value="1"/>
</dbReference>
<dbReference type="InterPro" id="IPR011583">
    <property type="entry name" value="Chitinase_II/V-like_cat"/>
</dbReference>
<evidence type="ECO:0000256" key="7">
    <source>
        <dbReference type="ARBA" id="ARBA00023295"/>
    </source>
</evidence>
<dbReference type="SUPFAM" id="SSF81296">
    <property type="entry name" value="E set domains"/>
    <property type="match status" value="1"/>
</dbReference>
<accession>A0ABQ4PPY0</accession>
<dbReference type="EMBL" id="BPEY01000090">
    <property type="protein sequence ID" value="GIU50584.1"/>
    <property type="molecule type" value="Genomic_DNA"/>
</dbReference>
<evidence type="ECO:0000259" key="11">
    <source>
        <dbReference type="PROSITE" id="PS51910"/>
    </source>
</evidence>
<dbReference type="Pfam" id="PF08329">
    <property type="entry name" value="ChitinaseA_N"/>
    <property type="match status" value="1"/>
</dbReference>
<dbReference type="RefSeq" id="WP_220782707.1">
    <property type="nucleotide sequence ID" value="NZ_BPEY01000090.1"/>
</dbReference>
<keyword evidence="8" id="KW-0624">Polysaccharide degradation</keyword>
<evidence type="ECO:0000256" key="3">
    <source>
        <dbReference type="ARBA" id="ARBA00012729"/>
    </source>
</evidence>
<dbReference type="InterPro" id="IPR001223">
    <property type="entry name" value="Glyco_hydro18_cat"/>
</dbReference>
<evidence type="ECO:0000256" key="9">
    <source>
        <dbReference type="RuleBase" id="RU000489"/>
    </source>
</evidence>
<feature type="signal peptide" evidence="10">
    <location>
        <begin position="1"/>
        <end position="23"/>
    </location>
</feature>
<keyword evidence="5" id="KW-0146">Chitin degradation</keyword>
<sequence>MINTKLSLSALVVASTISTLSYATTPGKPTIGWGETKFSIIEVNQAATAYNQLVTIKDAAEVSVTWNLWSGELGDTAKVLLDGVEVWSGASTTSGTATFNISQGGRYQMQVALCNAGDCTLSDSKEILVADTDGSHLLPLDTQFGENNKPYANKTGKVVGSYFVEWGVYGRKFPVDKMPSKNLTHILYGFTPICGGDGINDSLKEIEGSFQALQRACSGREDFKVAIHDPWAAVQMPQNGVSEHSDPYKGNFGQLMALKQAQPDLKILPSVGGWTLSDPFYFLDDDVKRARFVASVKEFLQTWKFFDGVDIDWEFPGGNGANPNLGNPQTDGATYVLLMKDLRAMLDQLSAETGKTYELTSAISAGADKIAMVDYQDAQQYMDNIFLMSYDFYGGWSNTDLNHQTALYAASWKPETKNTTQIGVNALLAQGVTPDKIVIGAAMYGRGWTGVSGYQGGNPFTGTATGKVKGTWEDGVVDYRQIVNEYMSGEWQYEYDGVAEAPYVFKPSTGDLITFDNARSVIAKGQYVIANQLGGLFAWEIDADNGDILNAMHEGLGHGEGSTPPANKAPVANAGSAQNVTGPSDVVLDGGLSRDPEGELLTYAWEQTSGPAVTIVNAGIAQAQIRLDATSAEVVYGFSLTVTDPEGLSAMASTSVTNMPEQANRPPKVSLDATVSVDSGQQVSITATASDADGDSLSYSWTVPAGLMATGQSSQTLLVTAPTVTENTHYNLSVLVTDGAFDASAQTVLTVKASSTGGCDLSDPDSANHPSWDNTATYNGGETVSHNCLVWKAKYWTKGNEPTVTAEPWALQSDIEMGWNADVAYNGGEQTTHNGSTWQAKWWTKGEEPGVASVWRKLGGN</sequence>
<name>A0ABQ4PPY0_9GAMM</name>
<evidence type="ECO:0000256" key="5">
    <source>
        <dbReference type="ARBA" id="ARBA00023024"/>
    </source>
</evidence>
<reference evidence="12" key="1">
    <citation type="submission" date="2021-05" db="EMBL/GenBank/DDBJ databases">
        <title>Molecular characterization for Shewanella algae harboring chromosomal blaOXA-55-like strains isolated from clinical and environment sample.</title>
        <authorList>
            <person name="Ohama Y."/>
            <person name="Aoki K."/>
            <person name="Harada S."/>
            <person name="Moriya K."/>
            <person name="Ishii Y."/>
            <person name="Tateda K."/>
        </authorList>
    </citation>
    <scope>NUCLEOTIDE SEQUENCE</scope>
    <source>
        <strain evidence="12">JCM 11563</strain>
    </source>
</reference>
<dbReference type="InterPro" id="IPR029070">
    <property type="entry name" value="Chitinase_insertion_sf"/>
</dbReference>
<evidence type="ECO:0000256" key="10">
    <source>
        <dbReference type="SAM" id="SignalP"/>
    </source>
</evidence>
<evidence type="ECO:0000313" key="12">
    <source>
        <dbReference type="EMBL" id="GIU50584.1"/>
    </source>
</evidence>
<comment type="catalytic activity">
    <reaction evidence="1">
        <text>Random endo-hydrolysis of N-acetyl-beta-D-glucosaminide (1-&gt;4)-beta-linkages in chitin and chitodextrins.</text>
        <dbReference type="EC" id="3.2.1.14"/>
    </reaction>
</comment>
<dbReference type="Pfam" id="PF02839">
    <property type="entry name" value="CBM_5_12"/>
    <property type="match status" value="2"/>
</dbReference>
<dbReference type="SUPFAM" id="SSF51055">
    <property type="entry name" value="Carbohydrate binding domain"/>
    <property type="match status" value="2"/>
</dbReference>
<dbReference type="InterPro" id="IPR003610">
    <property type="entry name" value="CBM5/12"/>
</dbReference>
<dbReference type="InterPro" id="IPR036573">
    <property type="entry name" value="CBM_sf_5/12"/>
</dbReference>
<evidence type="ECO:0000256" key="4">
    <source>
        <dbReference type="ARBA" id="ARBA00022801"/>
    </source>
</evidence>